<dbReference type="SMART" id="SM00065">
    <property type="entry name" value="GAF"/>
    <property type="match status" value="1"/>
</dbReference>
<dbReference type="GO" id="GO:0016301">
    <property type="term" value="F:kinase activity"/>
    <property type="evidence" value="ECO:0007669"/>
    <property type="project" value="UniProtKB-KW"/>
</dbReference>
<gene>
    <name evidence="6" type="ORF">G3T38_18255</name>
</gene>
<reference evidence="6 7" key="1">
    <citation type="journal article" date="2014" name="Int. J. Syst. Evol. Microbiol.">
        <title>Nocardioides zeae sp. nov., isolated from the stem of Zea mays.</title>
        <authorList>
            <person name="Glaeser S.P."/>
            <person name="McInroy J.A."/>
            <person name="Busse H.J."/>
            <person name="Kampfer P."/>
        </authorList>
    </citation>
    <scope>NUCLEOTIDE SEQUENCE [LARGE SCALE GENOMIC DNA]</scope>
    <source>
        <strain evidence="6 7">JCM 30728</strain>
    </source>
</reference>
<evidence type="ECO:0000313" key="6">
    <source>
        <dbReference type="EMBL" id="NEN80207.1"/>
    </source>
</evidence>
<dbReference type="GO" id="GO:0003723">
    <property type="term" value="F:RNA binding"/>
    <property type="evidence" value="ECO:0007669"/>
    <property type="project" value="InterPro"/>
</dbReference>
<dbReference type="SUPFAM" id="SSF55781">
    <property type="entry name" value="GAF domain-like"/>
    <property type="match status" value="1"/>
</dbReference>
<dbReference type="SUPFAM" id="SSF52172">
    <property type="entry name" value="CheY-like"/>
    <property type="match status" value="1"/>
</dbReference>
<dbReference type="RefSeq" id="WP_163773956.1">
    <property type="nucleotide sequence ID" value="NZ_JAAGXA010000016.1"/>
</dbReference>
<dbReference type="EMBL" id="JAAGXA010000016">
    <property type="protein sequence ID" value="NEN80207.1"/>
    <property type="molecule type" value="Genomic_DNA"/>
</dbReference>
<keyword evidence="3" id="KW-0805">Transcription regulation</keyword>
<keyword evidence="4" id="KW-0804">Transcription</keyword>
<protein>
    <submittedName>
        <fullName evidence="6">GAF and ANTAR domain-containing protein</fullName>
    </submittedName>
</protein>
<proteinExistence type="predicted"/>
<sequence length="227" mass="24621">MNDLSHRMAELARDLDGTRGTVDTAEHAVRAAVETMPSCAGAGLTLLHRDGTLETVAATDDAVLKGDRLQYELGEGPCVQAIRDDAVVHSPDLAADSRWPRWVEQVVPDLGARSMLAVRLWTRRDDIGALNLYSTEVGGFDHDERETALTLAAHTAVAIAASSDIDDMHAAMERRTRIGAAIGIVMERHGLTQPVAFEVLRRLSQEQNRKLHDIAGEVVEGGRLTDG</sequence>
<keyword evidence="1" id="KW-0808">Transferase</keyword>
<accession>A0A6P0HPP2</accession>
<dbReference type="Proteomes" id="UP000468687">
    <property type="component" value="Unassembled WGS sequence"/>
</dbReference>
<organism evidence="6 7">
    <name type="scientific">Nocardioides zeae</name>
    <dbReference type="NCBI Taxonomy" id="1457234"/>
    <lineage>
        <taxon>Bacteria</taxon>
        <taxon>Bacillati</taxon>
        <taxon>Actinomycetota</taxon>
        <taxon>Actinomycetes</taxon>
        <taxon>Propionibacteriales</taxon>
        <taxon>Nocardioidaceae</taxon>
        <taxon>Nocardioides</taxon>
    </lineage>
</organism>
<feature type="domain" description="ANTAR" evidence="5">
    <location>
        <begin position="158"/>
        <end position="219"/>
    </location>
</feature>
<keyword evidence="2" id="KW-0418">Kinase</keyword>
<dbReference type="SMART" id="SM01012">
    <property type="entry name" value="ANTAR"/>
    <property type="match status" value="1"/>
</dbReference>
<name>A0A6P0HPP2_9ACTN</name>
<keyword evidence="7" id="KW-1185">Reference proteome</keyword>
<evidence type="ECO:0000259" key="5">
    <source>
        <dbReference type="PROSITE" id="PS50921"/>
    </source>
</evidence>
<dbReference type="PROSITE" id="PS50921">
    <property type="entry name" value="ANTAR"/>
    <property type="match status" value="1"/>
</dbReference>
<dbReference type="Gene3D" id="1.10.10.10">
    <property type="entry name" value="Winged helix-like DNA-binding domain superfamily/Winged helix DNA-binding domain"/>
    <property type="match status" value="1"/>
</dbReference>
<comment type="caution">
    <text evidence="6">The sequence shown here is derived from an EMBL/GenBank/DDBJ whole genome shotgun (WGS) entry which is preliminary data.</text>
</comment>
<evidence type="ECO:0000256" key="2">
    <source>
        <dbReference type="ARBA" id="ARBA00022777"/>
    </source>
</evidence>
<dbReference type="PIRSF" id="PIRSF036625">
    <property type="entry name" value="GAF_ANTAR"/>
    <property type="match status" value="1"/>
</dbReference>
<dbReference type="InterPro" id="IPR003018">
    <property type="entry name" value="GAF"/>
</dbReference>
<evidence type="ECO:0000256" key="3">
    <source>
        <dbReference type="ARBA" id="ARBA00023015"/>
    </source>
</evidence>
<evidence type="ECO:0000313" key="7">
    <source>
        <dbReference type="Proteomes" id="UP000468687"/>
    </source>
</evidence>
<evidence type="ECO:0000256" key="4">
    <source>
        <dbReference type="ARBA" id="ARBA00023163"/>
    </source>
</evidence>
<dbReference type="InterPro" id="IPR029016">
    <property type="entry name" value="GAF-like_dom_sf"/>
</dbReference>
<evidence type="ECO:0000256" key="1">
    <source>
        <dbReference type="ARBA" id="ARBA00022679"/>
    </source>
</evidence>
<dbReference type="Pfam" id="PF03861">
    <property type="entry name" value="ANTAR"/>
    <property type="match status" value="1"/>
</dbReference>
<dbReference type="AlphaFoldDB" id="A0A6P0HPP2"/>
<dbReference type="InterPro" id="IPR012074">
    <property type="entry name" value="GAF_ANTAR"/>
</dbReference>
<dbReference type="InterPro" id="IPR036388">
    <property type="entry name" value="WH-like_DNA-bd_sf"/>
</dbReference>
<dbReference type="InterPro" id="IPR005561">
    <property type="entry name" value="ANTAR"/>
</dbReference>
<dbReference type="InterPro" id="IPR011006">
    <property type="entry name" value="CheY-like_superfamily"/>
</dbReference>
<dbReference type="Gene3D" id="3.30.450.40">
    <property type="match status" value="1"/>
</dbReference>
<dbReference type="Pfam" id="PF13185">
    <property type="entry name" value="GAF_2"/>
    <property type="match status" value="1"/>
</dbReference>